<reference evidence="3" key="1">
    <citation type="journal article" date="2012" name="Nat. Genet.">
        <title>Lifestyle transitions in plant pathogenic Colletotrichum fungi deciphered by genome and transcriptome analyses.</title>
        <authorList>
            <person name="O'Connell R.J."/>
            <person name="Thon M.R."/>
            <person name="Hacquard S."/>
            <person name="Amyotte S.G."/>
            <person name="Kleemann J."/>
            <person name="Torres M.F."/>
            <person name="Damm U."/>
            <person name="Buiate E.A."/>
            <person name="Epstein L."/>
            <person name="Alkan N."/>
            <person name="Altmueller J."/>
            <person name="Alvarado-Balderrama L."/>
            <person name="Bauser C.A."/>
            <person name="Becker C."/>
            <person name="Birren B.W."/>
            <person name="Chen Z."/>
            <person name="Choi J."/>
            <person name="Crouch J.A."/>
            <person name="Duvick J.P."/>
            <person name="Farman M.A."/>
            <person name="Gan P."/>
            <person name="Heiman D."/>
            <person name="Henrissat B."/>
            <person name="Howard R.J."/>
            <person name="Kabbage M."/>
            <person name="Koch C."/>
            <person name="Kracher B."/>
            <person name="Kubo Y."/>
            <person name="Law A.D."/>
            <person name="Lebrun M.-H."/>
            <person name="Lee Y.-H."/>
            <person name="Miyara I."/>
            <person name="Moore N."/>
            <person name="Neumann U."/>
            <person name="Nordstroem K."/>
            <person name="Panaccione D.G."/>
            <person name="Panstruga R."/>
            <person name="Place M."/>
            <person name="Proctor R.H."/>
            <person name="Prusky D."/>
            <person name="Rech G."/>
            <person name="Reinhardt R."/>
            <person name="Rollins J.A."/>
            <person name="Rounsley S."/>
            <person name="Schardl C.L."/>
            <person name="Schwartz D.C."/>
            <person name="Shenoy N."/>
            <person name="Shirasu K."/>
            <person name="Sikhakolli U.R."/>
            <person name="Stueber K."/>
            <person name="Sukno S.A."/>
            <person name="Sweigard J.A."/>
            <person name="Takano Y."/>
            <person name="Takahara H."/>
            <person name="Trail F."/>
            <person name="van der Does H.C."/>
            <person name="Voll L.M."/>
            <person name="Will I."/>
            <person name="Young S."/>
            <person name="Zeng Q."/>
            <person name="Zhang J."/>
            <person name="Zhou S."/>
            <person name="Dickman M.B."/>
            <person name="Schulze-Lefert P."/>
            <person name="Ver Loren van Themaat E."/>
            <person name="Ma L.-J."/>
            <person name="Vaillancourt L.J."/>
        </authorList>
    </citation>
    <scope>NUCLEOTIDE SEQUENCE [LARGE SCALE GENOMIC DNA]</scope>
    <source>
        <strain evidence="3">M1.001 / M2 / FGSC 10212</strain>
    </source>
</reference>
<evidence type="ECO:0000313" key="2">
    <source>
        <dbReference type="EMBL" id="EFQ26115.1"/>
    </source>
</evidence>
<dbReference type="GeneID" id="24406624"/>
<dbReference type="VEuPathDB" id="FungiDB:GLRG_01259"/>
<evidence type="ECO:0000256" key="1">
    <source>
        <dbReference type="SAM" id="MobiDB-lite"/>
    </source>
</evidence>
<evidence type="ECO:0000313" key="3">
    <source>
        <dbReference type="Proteomes" id="UP000008782"/>
    </source>
</evidence>
<organism evidence="3">
    <name type="scientific">Colletotrichum graminicola (strain M1.001 / M2 / FGSC 10212)</name>
    <name type="common">Maize anthracnose fungus</name>
    <name type="synonym">Glomerella graminicola</name>
    <dbReference type="NCBI Taxonomy" id="645133"/>
    <lineage>
        <taxon>Eukaryota</taxon>
        <taxon>Fungi</taxon>
        <taxon>Dikarya</taxon>
        <taxon>Ascomycota</taxon>
        <taxon>Pezizomycotina</taxon>
        <taxon>Sordariomycetes</taxon>
        <taxon>Hypocreomycetidae</taxon>
        <taxon>Glomerellales</taxon>
        <taxon>Glomerellaceae</taxon>
        <taxon>Colletotrichum</taxon>
        <taxon>Colletotrichum graminicola species complex</taxon>
    </lineage>
</organism>
<dbReference type="HOGENOM" id="CLU_1170563_0_0_1"/>
<dbReference type="EMBL" id="GG697333">
    <property type="protein sequence ID" value="EFQ26115.1"/>
    <property type="molecule type" value="Genomic_DNA"/>
</dbReference>
<keyword evidence="3" id="KW-1185">Reference proteome</keyword>
<feature type="compositionally biased region" description="Basic residues" evidence="1">
    <location>
        <begin position="36"/>
        <end position="48"/>
    </location>
</feature>
<accession>E3Q4V0</accession>
<dbReference type="Proteomes" id="UP000008782">
    <property type="component" value="Unassembled WGS sequence"/>
</dbReference>
<feature type="compositionally biased region" description="Basic residues" evidence="1">
    <location>
        <begin position="59"/>
        <end position="70"/>
    </location>
</feature>
<protein>
    <submittedName>
        <fullName evidence="2">Uncharacterized protein</fullName>
    </submittedName>
</protein>
<name>E3Q4V0_COLGM</name>
<dbReference type="OrthoDB" id="4845696at2759"/>
<sequence>MPRRTRPGKRPHKHRQENFEPTLILAESHAVDETHHQHRSRKDRKPARGCRSSSVPYKPSRKQRHDRHTRRTVIEMNTDGDFTVLPTPPASPKTPPLTCTTAHIDSIKNTGVAISRDRCSNPERCVPLRSSIVFPGGSSTSAQLSPRDTTLKNFRFRHYLLSMLDQQRAAVELWADSVGAGGPAEPMDWQPEQERVVYIVRDPVEYGCYEDRWRMDRVLQEGRRQQQSVLATAAMSTPVTVHPELGLWAGGGTRLGGPTVPAVPAVWGDSATELGLLDKIE</sequence>
<dbReference type="AlphaFoldDB" id="E3Q4V0"/>
<feature type="compositionally biased region" description="Basic residues" evidence="1">
    <location>
        <begin position="1"/>
        <end position="15"/>
    </location>
</feature>
<dbReference type="eggNOG" id="ENOG502R6A0">
    <property type="taxonomic scope" value="Eukaryota"/>
</dbReference>
<feature type="region of interest" description="Disordered" evidence="1">
    <location>
        <begin position="1"/>
        <end position="70"/>
    </location>
</feature>
<proteinExistence type="predicted"/>
<gene>
    <name evidence="2" type="ORF">GLRG_01259</name>
</gene>
<dbReference type="RefSeq" id="XP_008090135.1">
    <property type="nucleotide sequence ID" value="XM_008091944.1"/>
</dbReference>